<gene>
    <name evidence="1" type="ORF">NOSIN_02690</name>
</gene>
<dbReference type="OrthoDB" id="3436465at2"/>
<keyword evidence="2" id="KW-1185">Reference proteome</keyword>
<organism evidence="1 2">
    <name type="scientific">Nocardiopsis sinuspersici</name>
    <dbReference type="NCBI Taxonomy" id="501010"/>
    <lineage>
        <taxon>Bacteria</taxon>
        <taxon>Bacillati</taxon>
        <taxon>Actinomycetota</taxon>
        <taxon>Actinomycetes</taxon>
        <taxon>Streptosporangiales</taxon>
        <taxon>Nocardiopsidaceae</taxon>
        <taxon>Nocardiopsis</taxon>
    </lineage>
</organism>
<dbReference type="AlphaFoldDB" id="A0A1V3C8H5"/>
<evidence type="ECO:0000313" key="2">
    <source>
        <dbReference type="Proteomes" id="UP000189004"/>
    </source>
</evidence>
<name>A0A1V3C8H5_9ACTN</name>
<evidence type="ECO:0000313" key="1">
    <source>
        <dbReference type="EMBL" id="OOC56932.1"/>
    </source>
</evidence>
<reference evidence="2" key="1">
    <citation type="submission" date="2016-08" db="EMBL/GenBank/DDBJ databases">
        <authorList>
            <person name="Tokovenko B."/>
            <person name="Kalinowski J."/>
        </authorList>
    </citation>
    <scope>NUCLEOTIDE SEQUENCE [LARGE SCALE GENOMIC DNA]</scope>
    <source>
        <strain evidence="2">UTMC102</strain>
    </source>
</reference>
<dbReference type="STRING" id="501010.NOSIN_02690"/>
<dbReference type="EMBL" id="MCOK01000001">
    <property type="protein sequence ID" value="OOC56932.1"/>
    <property type="molecule type" value="Genomic_DNA"/>
</dbReference>
<accession>A0A1V3C8H5</accession>
<dbReference type="Proteomes" id="UP000189004">
    <property type="component" value="Unassembled WGS sequence"/>
</dbReference>
<comment type="caution">
    <text evidence="1">The sequence shown here is derived from an EMBL/GenBank/DDBJ whole genome shotgun (WGS) entry which is preliminary data.</text>
</comment>
<protein>
    <submittedName>
        <fullName evidence="1">Uncharacterized protein</fullName>
    </submittedName>
</protein>
<sequence>MAWLKDGSYIYKGQNFAGVTIMDSKEGIRYHPIMDGDGSCLCSGESSNEFIGTLNPGEKIAYWSLFSVPDDIDTVTVEIPNFEPIEDIPIS</sequence>
<proteinExistence type="predicted"/>